<feature type="region of interest" description="Disordered" evidence="1">
    <location>
        <begin position="42"/>
        <end position="85"/>
    </location>
</feature>
<feature type="transmembrane region" description="Helical" evidence="2">
    <location>
        <begin position="6"/>
        <end position="27"/>
    </location>
</feature>
<dbReference type="Proteomes" id="UP001623559">
    <property type="component" value="Unassembled WGS sequence"/>
</dbReference>
<dbReference type="InterPro" id="IPR032272">
    <property type="entry name" value="DUF4834"/>
</dbReference>
<name>A0ABW8SXG3_9BACT</name>
<evidence type="ECO:0000256" key="1">
    <source>
        <dbReference type="SAM" id="MobiDB-lite"/>
    </source>
</evidence>
<organism evidence="3 4">
    <name type="scientific">Aquirufa novilacunae</name>
    <dbReference type="NCBI Taxonomy" id="3139305"/>
    <lineage>
        <taxon>Bacteria</taxon>
        <taxon>Pseudomonadati</taxon>
        <taxon>Bacteroidota</taxon>
        <taxon>Cytophagia</taxon>
        <taxon>Cytophagales</taxon>
        <taxon>Flectobacillaceae</taxon>
        <taxon>Aquirufa</taxon>
    </lineage>
</organism>
<keyword evidence="2" id="KW-0812">Transmembrane</keyword>
<evidence type="ECO:0000313" key="3">
    <source>
        <dbReference type="EMBL" id="MFL0207125.1"/>
    </source>
</evidence>
<accession>A0ABW8SXG3</accession>
<comment type="caution">
    <text evidence="3">The sequence shown here is derived from an EMBL/GenBank/DDBJ whole genome shotgun (WGS) entry which is preliminary data.</text>
</comment>
<dbReference type="RefSeq" id="WP_406778665.1">
    <property type="nucleotide sequence ID" value="NZ_JBEWZG010000003.1"/>
</dbReference>
<proteinExistence type="predicted"/>
<protein>
    <submittedName>
        <fullName evidence="3">DUF4834 family protein</fullName>
    </submittedName>
</protein>
<gene>
    <name evidence="3" type="ORF">V7S74_10235</name>
</gene>
<keyword evidence="2" id="KW-1133">Transmembrane helix</keyword>
<keyword evidence="2" id="KW-0472">Membrane</keyword>
<reference evidence="3 4" key="1">
    <citation type="submission" date="2024-07" db="EMBL/GenBank/DDBJ databases">
        <authorList>
            <person name="Pitt A."/>
            <person name="Hahn M.W."/>
        </authorList>
    </citation>
    <scope>NUCLEOTIDE SEQUENCE [LARGE SCALE GENOMIC DNA]</scope>
    <source>
        <strain evidence="3 4">2-AUSEE-184A6</strain>
    </source>
</reference>
<dbReference type="Pfam" id="PF16118">
    <property type="entry name" value="DUF4834"/>
    <property type="match status" value="1"/>
</dbReference>
<sequence length="85" mass="9730">MLKLIAIILVMIYVVMPLIRFLMKGFIITQAHKMMSEQEIRAKQASARKRKEGTIDVDYVPPTASKTKTKPADDGDYVPYEEIKD</sequence>
<evidence type="ECO:0000313" key="4">
    <source>
        <dbReference type="Proteomes" id="UP001623559"/>
    </source>
</evidence>
<dbReference type="EMBL" id="JBEWZG010000003">
    <property type="protein sequence ID" value="MFL0207125.1"/>
    <property type="molecule type" value="Genomic_DNA"/>
</dbReference>
<evidence type="ECO:0000256" key="2">
    <source>
        <dbReference type="SAM" id="Phobius"/>
    </source>
</evidence>